<organism evidence="1">
    <name type="scientific">marine sediment metagenome</name>
    <dbReference type="NCBI Taxonomy" id="412755"/>
    <lineage>
        <taxon>unclassified sequences</taxon>
        <taxon>metagenomes</taxon>
        <taxon>ecological metagenomes</taxon>
    </lineage>
</organism>
<protein>
    <recommendedName>
        <fullName evidence="2">C_GCAxxG_C_C family protein</fullName>
    </recommendedName>
</protein>
<proteinExistence type="predicted"/>
<dbReference type="Pfam" id="PF09719">
    <property type="entry name" value="C_GCAxxG_C_C"/>
    <property type="match status" value="1"/>
</dbReference>
<accession>A0A0F9SJ63</accession>
<evidence type="ECO:0000313" key="1">
    <source>
        <dbReference type="EMBL" id="KKN29373.1"/>
    </source>
</evidence>
<evidence type="ECO:0008006" key="2">
    <source>
        <dbReference type="Google" id="ProtNLM"/>
    </source>
</evidence>
<dbReference type="AlphaFoldDB" id="A0A0F9SJ63"/>
<reference evidence="1" key="1">
    <citation type="journal article" date="2015" name="Nature">
        <title>Complex archaea that bridge the gap between prokaryotes and eukaryotes.</title>
        <authorList>
            <person name="Spang A."/>
            <person name="Saw J.H."/>
            <person name="Jorgensen S.L."/>
            <person name="Zaremba-Niedzwiedzka K."/>
            <person name="Martijn J."/>
            <person name="Lind A.E."/>
            <person name="van Eijk R."/>
            <person name="Schleper C."/>
            <person name="Guy L."/>
            <person name="Ettema T.J."/>
        </authorList>
    </citation>
    <scope>NUCLEOTIDE SEQUENCE</scope>
</reference>
<comment type="caution">
    <text evidence="1">The sequence shown here is derived from an EMBL/GenBank/DDBJ whole genome shotgun (WGS) entry which is preliminary data.</text>
</comment>
<dbReference type="EMBL" id="LAZR01002492">
    <property type="protein sequence ID" value="KKN29373.1"/>
    <property type="molecule type" value="Genomic_DNA"/>
</dbReference>
<gene>
    <name evidence="1" type="ORF">LCGC14_0844880</name>
</gene>
<sequence>MEQQINEKGFETSFDETLKQLEELLPKANPLEGGCAEATLTSVLGILGIEDGLINNMMIPLSGGLGGYKSEKGLSAPCGAVIGGCAAVGSILGGKGREKMSSDLVPVAYTKSAQFAKEFEKEFGSVMCPNLSGYDFSDPNAIMEYVKEGVWGKKCYKYVLWAIDNIRKLMKEELTKNW</sequence>
<dbReference type="InterPro" id="IPR010181">
    <property type="entry name" value="CGCAxxGCC_motif"/>
</dbReference>
<name>A0A0F9SJ63_9ZZZZ</name>